<feature type="chain" id="PRO_5035304198" evidence="1">
    <location>
        <begin position="25"/>
        <end position="167"/>
    </location>
</feature>
<evidence type="ECO:0000313" key="2">
    <source>
        <dbReference type="EMBL" id="CAG7815269.1"/>
    </source>
</evidence>
<evidence type="ECO:0000256" key="1">
    <source>
        <dbReference type="SAM" id="SignalP"/>
    </source>
</evidence>
<proteinExistence type="predicted"/>
<feature type="non-terminal residue" evidence="2">
    <location>
        <position position="1"/>
    </location>
</feature>
<gene>
    <name evidence="2" type="ORF">AFUS01_LOCUS25963</name>
</gene>
<protein>
    <submittedName>
        <fullName evidence="2">Uncharacterized protein</fullName>
    </submittedName>
</protein>
<name>A0A8J2L4I0_9HEXA</name>
<feature type="signal peptide" evidence="1">
    <location>
        <begin position="1"/>
        <end position="24"/>
    </location>
</feature>
<keyword evidence="3" id="KW-1185">Reference proteome</keyword>
<dbReference type="EMBL" id="CAJVCH010340621">
    <property type="protein sequence ID" value="CAG7815269.1"/>
    <property type="molecule type" value="Genomic_DNA"/>
</dbReference>
<organism evidence="2 3">
    <name type="scientific">Allacma fusca</name>
    <dbReference type="NCBI Taxonomy" id="39272"/>
    <lineage>
        <taxon>Eukaryota</taxon>
        <taxon>Metazoa</taxon>
        <taxon>Ecdysozoa</taxon>
        <taxon>Arthropoda</taxon>
        <taxon>Hexapoda</taxon>
        <taxon>Collembola</taxon>
        <taxon>Symphypleona</taxon>
        <taxon>Sminthuridae</taxon>
        <taxon>Allacma</taxon>
    </lineage>
</organism>
<dbReference type="Proteomes" id="UP000708208">
    <property type="component" value="Unassembled WGS sequence"/>
</dbReference>
<sequence length="167" mass="18884">FNEMSKYTVIALLLVTASVIISVAEYPKYGYSEIVVSIDNDIHNIDCRPFLENIFRLVMSVSQEHFHLNKGRVLFNRVVIILPHGLTNCGIFIWENRNATRADVHRASIRVQDGPLMGQRFWSQKSGTCPTVGNFVGANYRSIMGMSGMKDSQDSKGSCRFEFSEEV</sequence>
<dbReference type="AlphaFoldDB" id="A0A8J2L4I0"/>
<reference evidence="2" key="1">
    <citation type="submission" date="2021-06" db="EMBL/GenBank/DDBJ databases">
        <authorList>
            <person name="Hodson N. C."/>
            <person name="Mongue J. A."/>
            <person name="Jaron S. K."/>
        </authorList>
    </citation>
    <scope>NUCLEOTIDE SEQUENCE</scope>
</reference>
<accession>A0A8J2L4I0</accession>
<evidence type="ECO:0000313" key="3">
    <source>
        <dbReference type="Proteomes" id="UP000708208"/>
    </source>
</evidence>
<keyword evidence="1" id="KW-0732">Signal</keyword>
<comment type="caution">
    <text evidence="2">The sequence shown here is derived from an EMBL/GenBank/DDBJ whole genome shotgun (WGS) entry which is preliminary data.</text>
</comment>